<proteinExistence type="predicted"/>
<protein>
    <submittedName>
        <fullName evidence="1">Uncharacterized protein</fullName>
    </submittedName>
</protein>
<dbReference type="EMBL" id="JAGKQM010000019">
    <property type="protein sequence ID" value="KAH0859611.1"/>
    <property type="molecule type" value="Genomic_DNA"/>
</dbReference>
<comment type="caution">
    <text evidence="1">The sequence shown here is derived from an EMBL/GenBank/DDBJ whole genome shotgun (WGS) entry which is preliminary data.</text>
</comment>
<reference evidence="1 2" key="1">
    <citation type="submission" date="2021-05" db="EMBL/GenBank/DDBJ databases">
        <title>Genome Assembly of Synthetic Allotetraploid Brassica napus Reveals Homoeologous Exchanges between Subgenomes.</title>
        <authorList>
            <person name="Davis J.T."/>
        </authorList>
    </citation>
    <scope>NUCLEOTIDE SEQUENCE [LARGE SCALE GENOMIC DNA]</scope>
    <source>
        <strain evidence="2">cv. Da-Ae</strain>
        <tissue evidence="1">Seedling</tissue>
    </source>
</reference>
<evidence type="ECO:0000313" key="2">
    <source>
        <dbReference type="Proteomes" id="UP000824890"/>
    </source>
</evidence>
<feature type="non-terminal residue" evidence="1">
    <location>
        <position position="121"/>
    </location>
</feature>
<name>A0ABQ7XUQ8_BRANA</name>
<sequence>MANISTILANLKSGRCSSMVEVRLLRFWEARNIKCAGHLMVVDMLILDSKVYPNFRLSDFSLMIRFSNSTEHFRFRNRSELLGLANTNTQLLENLLMQGRESREHSVTPFIADMVGKTYTL</sequence>
<dbReference type="Proteomes" id="UP000824890">
    <property type="component" value="Unassembled WGS sequence"/>
</dbReference>
<accession>A0ABQ7XUQ8</accession>
<evidence type="ECO:0000313" key="1">
    <source>
        <dbReference type="EMBL" id="KAH0859611.1"/>
    </source>
</evidence>
<gene>
    <name evidence="1" type="ORF">HID58_087872</name>
</gene>
<organism evidence="1 2">
    <name type="scientific">Brassica napus</name>
    <name type="common">Rape</name>
    <dbReference type="NCBI Taxonomy" id="3708"/>
    <lineage>
        <taxon>Eukaryota</taxon>
        <taxon>Viridiplantae</taxon>
        <taxon>Streptophyta</taxon>
        <taxon>Embryophyta</taxon>
        <taxon>Tracheophyta</taxon>
        <taxon>Spermatophyta</taxon>
        <taxon>Magnoliopsida</taxon>
        <taxon>eudicotyledons</taxon>
        <taxon>Gunneridae</taxon>
        <taxon>Pentapetalae</taxon>
        <taxon>rosids</taxon>
        <taxon>malvids</taxon>
        <taxon>Brassicales</taxon>
        <taxon>Brassicaceae</taxon>
        <taxon>Brassiceae</taxon>
        <taxon>Brassica</taxon>
    </lineage>
</organism>
<keyword evidence="2" id="KW-1185">Reference proteome</keyword>